<keyword evidence="1" id="KW-0238">DNA-binding</keyword>
<dbReference type="InterPro" id="IPR009061">
    <property type="entry name" value="DNA-bd_dom_put_sf"/>
</dbReference>
<dbReference type="CDD" id="cd00143">
    <property type="entry name" value="PP2Cc"/>
    <property type="match status" value="1"/>
</dbReference>
<accession>A0ABW4PV66</accession>
<keyword evidence="5" id="KW-1185">Reference proteome</keyword>
<comment type="caution">
    <text evidence="4">The sequence shown here is derived from an EMBL/GenBank/DDBJ whole genome shotgun (WGS) entry which is preliminary data.</text>
</comment>
<dbReference type="Proteomes" id="UP001597280">
    <property type="component" value="Unassembled WGS sequence"/>
</dbReference>
<evidence type="ECO:0000259" key="2">
    <source>
        <dbReference type="PROSITE" id="PS50937"/>
    </source>
</evidence>
<dbReference type="Pfam" id="PF13672">
    <property type="entry name" value="PP2C_2"/>
    <property type="match status" value="1"/>
</dbReference>
<organism evidence="4 5">
    <name type="scientific">Brachybacterium rhamnosum</name>
    <dbReference type="NCBI Taxonomy" id="173361"/>
    <lineage>
        <taxon>Bacteria</taxon>
        <taxon>Bacillati</taxon>
        <taxon>Actinomycetota</taxon>
        <taxon>Actinomycetes</taxon>
        <taxon>Micrococcales</taxon>
        <taxon>Dermabacteraceae</taxon>
        <taxon>Brachybacterium</taxon>
    </lineage>
</organism>
<dbReference type="Gene3D" id="3.60.40.10">
    <property type="entry name" value="PPM-type phosphatase domain"/>
    <property type="match status" value="1"/>
</dbReference>
<dbReference type="PROSITE" id="PS51746">
    <property type="entry name" value="PPM_2"/>
    <property type="match status" value="1"/>
</dbReference>
<dbReference type="InterPro" id="IPR036457">
    <property type="entry name" value="PPM-type-like_dom_sf"/>
</dbReference>
<dbReference type="SUPFAM" id="SSF46955">
    <property type="entry name" value="Putative DNA-binding domain"/>
    <property type="match status" value="1"/>
</dbReference>
<dbReference type="PROSITE" id="PS50937">
    <property type="entry name" value="HTH_MERR_2"/>
    <property type="match status" value="1"/>
</dbReference>
<dbReference type="InterPro" id="IPR001932">
    <property type="entry name" value="PPM-type_phosphatase-like_dom"/>
</dbReference>
<dbReference type="PANTHER" id="PTHR30204">
    <property type="entry name" value="REDOX-CYCLING DRUG-SENSING TRANSCRIPTIONAL ACTIVATOR SOXR"/>
    <property type="match status" value="1"/>
</dbReference>
<dbReference type="RefSeq" id="WP_343903476.1">
    <property type="nucleotide sequence ID" value="NZ_BAAAIS010000002.1"/>
</dbReference>
<evidence type="ECO:0000259" key="3">
    <source>
        <dbReference type="PROSITE" id="PS51746"/>
    </source>
</evidence>
<sequence>MDQEPLLSIGELTAASGLSAKALRLYDESGLLPPRRVDPFSGYRSYGADQVPRARRIAALRGVGMGLARIGVLLDLEPAAAAWELRSWWRQEQADSLSRAAAVGLLVRDLGELPEETAMTDHPTLIAASALHRGRVRPAQQDAVLHTELGPGILLLAVADGFGAEDALSARILAALEVAVGDALAAGADPTSALEEAWTAAETLVPAGGESGSTLTAALLTGGRLHVAHVGDGRALLVHGDRVDPVTQDHTQVRSLVAAGRLTAEEAEGHPQRAVLNRALAAGAPTAPDLLIRRIEPGDLVALLSDGVHAVLDPARLASLLTGADAPEFLAARIVEEALGAGAPDNLALALARVG</sequence>
<gene>
    <name evidence="4" type="ORF">ACFSDA_02980</name>
</gene>
<evidence type="ECO:0000313" key="4">
    <source>
        <dbReference type="EMBL" id="MFD1834030.1"/>
    </source>
</evidence>
<dbReference type="PANTHER" id="PTHR30204:SF97">
    <property type="entry name" value="MERR FAMILY REGULATORY PROTEIN"/>
    <property type="match status" value="1"/>
</dbReference>
<dbReference type="SMART" id="SM00332">
    <property type="entry name" value="PP2Cc"/>
    <property type="match status" value="1"/>
</dbReference>
<feature type="domain" description="HTH merR-type" evidence="2">
    <location>
        <begin position="6"/>
        <end position="76"/>
    </location>
</feature>
<dbReference type="SMART" id="SM00422">
    <property type="entry name" value="HTH_MERR"/>
    <property type="match status" value="1"/>
</dbReference>
<name>A0ABW4PV66_9MICO</name>
<dbReference type="InterPro" id="IPR047057">
    <property type="entry name" value="MerR_fam"/>
</dbReference>
<dbReference type="SMART" id="SM00331">
    <property type="entry name" value="PP2C_SIG"/>
    <property type="match status" value="1"/>
</dbReference>
<dbReference type="Pfam" id="PF13411">
    <property type="entry name" value="MerR_1"/>
    <property type="match status" value="1"/>
</dbReference>
<reference evidence="5" key="1">
    <citation type="journal article" date="2019" name="Int. J. Syst. Evol. Microbiol.">
        <title>The Global Catalogue of Microorganisms (GCM) 10K type strain sequencing project: providing services to taxonomists for standard genome sequencing and annotation.</title>
        <authorList>
            <consortium name="The Broad Institute Genomics Platform"/>
            <consortium name="The Broad Institute Genome Sequencing Center for Infectious Disease"/>
            <person name="Wu L."/>
            <person name="Ma J."/>
        </authorList>
    </citation>
    <scope>NUCLEOTIDE SEQUENCE [LARGE SCALE GENOMIC DNA]</scope>
    <source>
        <strain evidence="5">JCM 11650</strain>
    </source>
</reference>
<evidence type="ECO:0000313" key="5">
    <source>
        <dbReference type="Proteomes" id="UP001597280"/>
    </source>
</evidence>
<dbReference type="SUPFAM" id="SSF81606">
    <property type="entry name" value="PP2C-like"/>
    <property type="match status" value="1"/>
</dbReference>
<dbReference type="EMBL" id="JBHUFL010000002">
    <property type="protein sequence ID" value="MFD1834030.1"/>
    <property type="molecule type" value="Genomic_DNA"/>
</dbReference>
<dbReference type="Gene3D" id="1.10.1660.10">
    <property type="match status" value="1"/>
</dbReference>
<dbReference type="InterPro" id="IPR000551">
    <property type="entry name" value="MerR-type_HTH_dom"/>
</dbReference>
<proteinExistence type="predicted"/>
<evidence type="ECO:0000256" key="1">
    <source>
        <dbReference type="ARBA" id="ARBA00023125"/>
    </source>
</evidence>
<protein>
    <submittedName>
        <fullName evidence="4">MerR family transcriptional regulator</fullName>
    </submittedName>
</protein>
<feature type="domain" description="PPM-type phosphatase" evidence="3">
    <location>
        <begin position="125"/>
        <end position="354"/>
    </location>
</feature>